<comment type="caution">
    <text evidence="2">The sequence shown here is derived from an EMBL/GenBank/DDBJ whole genome shotgun (WGS) entry which is preliminary data.</text>
</comment>
<evidence type="ECO:0000313" key="3">
    <source>
        <dbReference type="Proteomes" id="UP001589716"/>
    </source>
</evidence>
<organism evidence="2 3">
    <name type="scientific">Streptomyces roseoviridis</name>
    <dbReference type="NCBI Taxonomy" id="67361"/>
    <lineage>
        <taxon>Bacteria</taxon>
        <taxon>Bacillati</taxon>
        <taxon>Actinomycetota</taxon>
        <taxon>Actinomycetes</taxon>
        <taxon>Kitasatosporales</taxon>
        <taxon>Streptomycetaceae</taxon>
        <taxon>Streptomyces</taxon>
    </lineage>
</organism>
<keyword evidence="3" id="KW-1185">Reference proteome</keyword>
<sequence length="52" mass="4919">MNAVCPGRIATDTGGPGGAPVETGAAGVVRAATLPDSGPTGGFSRNGEPPAR</sequence>
<protein>
    <submittedName>
        <fullName evidence="2">Uncharacterized protein</fullName>
    </submittedName>
</protein>
<feature type="region of interest" description="Disordered" evidence="1">
    <location>
        <begin position="1"/>
        <end position="52"/>
    </location>
</feature>
<dbReference type="RefSeq" id="WP_345483691.1">
    <property type="nucleotide sequence ID" value="NZ_BAAAWU010000001.1"/>
</dbReference>
<dbReference type="EMBL" id="JBHMCT010000020">
    <property type="protein sequence ID" value="MFB9558289.1"/>
    <property type="molecule type" value="Genomic_DNA"/>
</dbReference>
<evidence type="ECO:0000256" key="1">
    <source>
        <dbReference type="SAM" id="MobiDB-lite"/>
    </source>
</evidence>
<dbReference type="Proteomes" id="UP001589716">
    <property type="component" value="Unassembled WGS sequence"/>
</dbReference>
<gene>
    <name evidence="2" type="ORF">ACFFTP_29400</name>
</gene>
<dbReference type="Gene3D" id="3.40.50.720">
    <property type="entry name" value="NAD(P)-binding Rossmann-like Domain"/>
    <property type="match status" value="1"/>
</dbReference>
<evidence type="ECO:0000313" key="2">
    <source>
        <dbReference type="EMBL" id="MFB9558289.1"/>
    </source>
</evidence>
<reference evidence="2 3" key="1">
    <citation type="submission" date="2024-09" db="EMBL/GenBank/DDBJ databases">
        <authorList>
            <person name="Sun Q."/>
            <person name="Mori K."/>
        </authorList>
    </citation>
    <scope>NUCLEOTIDE SEQUENCE [LARGE SCALE GENOMIC DNA]</scope>
    <source>
        <strain evidence="2 3">JCM 4414</strain>
    </source>
</reference>
<accession>A0ABV5QXM4</accession>
<name>A0ABV5QXM4_9ACTN</name>
<proteinExistence type="predicted"/>